<sequence>MLPAEQLTTPASEPGQPHPFPTTTAPVRRVLHRSPPTFAVSRHNLLPGESPDPDPASSVELPPIRVRSELDPTQTWLLAVMVAVFVAELDEILQFSGQSVRVSVVTLSSKVSSFSLF</sequence>
<gene>
    <name evidence="2" type="ORF">Nepgr_001907</name>
</gene>
<evidence type="ECO:0000313" key="2">
    <source>
        <dbReference type="EMBL" id="GMH00068.1"/>
    </source>
</evidence>
<accession>A0AAD3P809</accession>
<comment type="caution">
    <text evidence="2">The sequence shown here is derived from an EMBL/GenBank/DDBJ whole genome shotgun (WGS) entry which is preliminary data.</text>
</comment>
<dbReference type="Proteomes" id="UP001279734">
    <property type="component" value="Unassembled WGS sequence"/>
</dbReference>
<organism evidence="2 3">
    <name type="scientific">Nepenthes gracilis</name>
    <name type="common">Slender pitcher plant</name>
    <dbReference type="NCBI Taxonomy" id="150966"/>
    <lineage>
        <taxon>Eukaryota</taxon>
        <taxon>Viridiplantae</taxon>
        <taxon>Streptophyta</taxon>
        <taxon>Embryophyta</taxon>
        <taxon>Tracheophyta</taxon>
        <taxon>Spermatophyta</taxon>
        <taxon>Magnoliopsida</taxon>
        <taxon>eudicotyledons</taxon>
        <taxon>Gunneridae</taxon>
        <taxon>Pentapetalae</taxon>
        <taxon>Caryophyllales</taxon>
        <taxon>Nepenthaceae</taxon>
        <taxon>Nepenthes</taxon>
    </lineage>
</organism>
<dbReference type="EMBL" id="BSYO01000001">
    <property type="protein sequence ID" value="GMH00068.1"/>
    <property type="molecule type" value="Genomic_DNA"/>
</dbReference>
<feature type="region of interest" description="Disordered" evidence="1">
    <location>
        <begin position="1"/>
        <end position="26"/>
    </location>
</feature>
<evidence type="ECO:0000256" key="1">
    <source>
        <dbReference type="SAM" id="MobiDB-lite"/>
    </source>
</evidence>
<evidence type="ECO:0000313" key="3">
    <source>
        <dbReference type="Proteomes" id="UP001279734"/>
    </source>
</evidence>
<feature type="compositionally biased region" description="Polar residues" evidence="1">
    <location>
        <begin position="1"/>
        <end position="11"/>
    </location>
</feature>
<protein>
    <submittedName>
        <fullName evidence="2">Uncharacterized protein</fullName>
    </submittedName>
</protein>
<keyword evidence="3" id="KW-1185">Reference proteome</keyword>
<proteinExistence type="predicted"/>
<dbReference type="AlphaFoldDB" id="A0AAD3P809"/>
<reference evidence="2" key="1">
    <citation type="submission" date="2023-05" db="EMBL/GenBank/DDBJ databases">
        <title>Nepenthes gracilis genome sequencing.</title>
        <authorList>
            <person name="Fukushima K."/>
        </authorList>
    </citation>
    <scope>NUCLEOTIDE SEQUENCE</scope>
    <source>
        <strain evidence="2">SING2019-196</strain>
    </source>
</reference>
<name>A0AAD3P809_NEPGR</name>